<dbReference type="EMBL" id="CH478011">
    <property type="protein sequence ID" value="EAT34410.1"/>
    <property type="molecule type" value="Genomic_DNA"/>
</dbReference>
<evidence type="ECO:0000259" key="7">
    <source>
        <dbReference type="PROSITE" id="PS01031"/>
    </source>
</evidence>
<evidence type="ECO:0000313" key="8">
    <source>
        <dbReference type="EMBL" id="EAT34410.1"/>
    </source>
</evidence>
<dbReference type="InterPro" id="IPR055269">
    <property type="entry name" value="Alpha-crystallin/HSP_16"/>
</dbReference>
<evidence type="ECO:0000256" key="5">
    <source>
        <dbReference type="RuleBase" id="RU003616"/>
    </source>
</evidence>
<sequence>MALVPVLLRDLFDGYLDDDLPRFRNRRSFRGGLHPEDVLLALEDAFPKRCRRKRSWHQSDLDDELQDGTVAKKSANEFKVNINVEDFEPDEISVKATDKFVTVEGKHEEKDDENRYELRHFVRRYQLPEGHDRDKIASTLSSDGVLTISAPKLALPEPEKERPIPVGKVSKPKKPSEKKAKR</sequence>
<name>A0A1S4FZ32_AEDAE</name>
<dbReference type="CDD" id="cd06526">
    <property type="entry name" value="metazoan_ACD"/>
    <property type="match status" value="1"/>
</dbReference>
<evidence type="ECO:0000256" key="1">
    <source>
        <dbReference type="ARBA" id="ARBA00023016"/>
    </source>
</evidence>
<feature type="binding site" evidence="3">
    <location>
        <position position="109"/>
    </location>
    <ligand>
        <name>Zn(2+)</name>
        <dbReference type="ChEBI" id="CHEBI:29105"/>
        <label>1</label>
    </ligand>
</feature>
<dbReference type="PRINTS" id="PR00299">
    <property type="entry name" value="ACRYSTALLIN"/>
</dbReference>
<dbReference type="InterPro" id="IPR001436">
    <property type="entry name" value="Alpha-crystallin/sHSP_animal"/>
</dbReference>
<feature type="domain" description="SHSP" evidence="7">
    <location>
        <begin position="60"/>
        <end position="167"/>
    </location>
</feature>
<evidence type="ECO:0000256" key="3">
    <source>
        <dbReference type="PIRSR" id="PIRSR036514-1"/>
    </source>
</evidence>
<feature type="region of interest" description="Disordered" evidence="6">
    <location>
        <begin position="147"/>
        <end position="182"/>
    </location>
</feature>
<dbReference type="InterPro" id="IPR008978">
    <property type="entry name" value="HSP20-like_chaperone"/>
</dbReference>
<dbReference type="Proteomes" id="UP000682892">
    <property type="component" value="Unassembled WGS sequence"/>
</dbReference>
<reference evidence="8" key="2">
    <citation type="journal article" date="2007" name="Science">
        <title>Genome sequence of Aedes aegypti, a major arbovirus vector.</title>
        <authorList>
            <person name="Nene V."/>
            <person name="Wortman J.R."/>
            <person name="Lawson D."/>
            <person name="Haas B."/>
            <person name="Kodira C."/>
            <person name="Tu Z.J."/>
            <person name="Loftus B."/>
            <person name="Xi Z."/>
            <person name="Megy K."/>
            <person name="Grabherr M."/>
            <person name="Ren Q."/>
            <person name="Zdobnov E.M."/>
            <person name="Lobo N.F."/>
            <person name="Campbell K.S."/>
            <person name="Brown S.E."/>
            <person name="Bonaldo M.F."/>
            <person name="Zhu J."/>
            <person name="Sinkins S.P."/>
            <person name="Hogenkamp D.G."/>
            <person name="Amedeo P."/>
            <person name="Arensburger P."/>
            <person name="Atkinson P.W."/>
            <person name="Bidwell S."/>
            <person name="Biedler J."/>
            <person name="Birney E."/>
            <person name="Bruggner R.V."/>
            <person name="Costas J."/>
            <person name="Coy M.R."/>
            <person name="Crabtree J."/>
            <person name="Crawford M."/>
            <person name="Debruyn B."/>
            <person name="Decaprio D."/>
            <person name="Eiglmeier K."/>
            <person name="Eisenstadt E."/>
            <person name="El-Dorry H."/>
            <person name="Gelbart W.M."/>
            <person name="Gomes S.L."/>
            <person name="Hammond M."/>
            <person name="Hannick L.I."/>
            <person name="Hogan J.R."/>
            <person name="Holmes M.H."/>
            <person name="Jaffe D."/>
            <person name="Johnston J.S."/>
            <person name="Kennedy R.C."/>
            <person name="Koo H."/>
            <person name="Kravitz S."/>
            <person name="Kriventseva E.V."/>
            <person name="Kulp D."/>
            <person name="Labutti K."/>
            <person name="Lee E."/>
            <person name="Li S."/>
            <person name="Lovin D.D."/>
            <person name="Mao C."/>
            <person name="Mauceli E."/>
            <person name="Menck C.F."/>
            <person name="Miller J.R."/>
            <person name="Montgomery P."/>
            <person name="Mori A."/>
            <person name="Nascimento A.L."/>
            <person name="Naveira H.F."/>
            <person name="Nusbaum C."/>
            <person name="O'leary S."/>
            <person name="Orvis J."/>
            <person name="Pertea M."/>
            <person name="Quesneville H."/>
            <person name="Reidenbach K.R."/>
            <person name="Rogers Y.H."/>
            <person name="Roth C.W."/>
            <person name="Schneider J.R."/>
            <person name="Schatz M."/>
            <person name="Shumway M."/>
            <person name="Stanke M."/>
            <person name="Stinson E.O."/>
            <person name="Tubio J.M."/>
            <person name="Vanzee J.P."/>
            <person name="Verjovski-Almeida S."/>
            <person name="Werner D."/>
            <person name="White O."/>
            <person name="Wyder S."/>
            <person name="Zeng Q."/>
            <person name="Zhao Q."/>
            <person name="Zhao Y."/>
            <person name="Hill C.A."/>
            <person name="Raikhel A.S."/>
            <person name="Soares M.B."/>
            <person name="Knudson D.L."/>
            <person name="Lee N.H."/>
            <person name="Galagan J."/>
            <person name="Salzberg S.L."/>
            <person name="Paulsen I.T."/>
            <person name="Dimopoulos G."/>
            <person name="Collins F.H."/>
            <person name="Birren B."/>
            <person name="Fraser-Liggett C.M."/>
            <person name="Severson D.W."/>
        </authorList>
    </citation>
    <scope>NUCLEOTIDE SEQUENCE [LARGE SCALE GENOMIC DNA]</scope>
    <source>
        <strain evidence="8">Liverpool</strain>
    </source>
</reference>
<proteinExistence type="inferred from homology"/>
<dbReference type="GO" id="GO:0005737">
    <property type="term" value="C:cytoplasm"/>
    <property type="evidence" value="ECO:0007669"/>
    <property type="project" value="TreeGrafter"/>
</dbReference>
<dbReference type="Gene3D" id="2.60.40.790">
    <property type="match status" value="1"/>
</dbReference>
<keyword evidence="3" id="KW-0862">Zinc</keyword>
<dbReference type="PIRSF" id="PIRSF036514">
    <property type="entry name" value="Sm_HSP_B1"/>
    <property type="match status" value="1"/>
</dbReference>
<keyword evidence="1" id="KW-0346">Stress response</keyword>
<evidence type="ECO:0000256" key="2">
    <source>
        <dbReference type="PIRNR" id="PIRNR036514"/>
    </source>
</evidence>
<dbReference type="HOGENOM" id="CLU_095001_1_0_1"/>
<dbReference type="SUPFAM" id="SSF49764">
    <property type="entry name" value="HSP20-like chaperones"/>
    <property type="match status" value="1"/>
</dbReference>
<dbReference type="KEGG" id="aag:5577710"/>
<gene>
    <name evidence="8" type="ORF">AaeL_AAEL013339</name>
</gene>
<dbReference type="PANTHER" id="PTHR45640:SF13">
    <property type="entry name" value="HEAT SHOCK PROTEIN 22-RELATED"/>
    <property type="match status" value="1"/>
</dbReference>
<dbReference type="PROSITE" id="PS01031">
    <property type="entry name" value="SHSP"/>
    <property type="match status" value="1"/>
</dbReference>
<protein>
    <submittedName>
        <fullName evidence="8">AAEL013339-PA</fullName>
    </submittedName>
</protein>
<dbReference type="GO" id="GO:0051082">
    <property type="term" value="F:unfolded protein binding"/>
    <property type="evidence" value="ECO:0007669"/>
    <property type="project" value="TreeGrafter"/>
</dbReference>
<dbReference type="Pfam" id="PF00011">
    <property type="entry name" value="HSP20"/>
    <property type="match status" value="1"/>
</dbReference>
<comment type="similarity">
    <text evidence="2 4 5">Belongs to the small heat shock protein (HSP20) family.</text>
</comment>
<dbReference type="GO" id="GO:0009408">
    <property type="term" value="P:response to heat"/>
    <property type="evidence" value="ECO:0007669"/>
    <property type="project" value="UniProtKB-ARBA"/>
</dbReference>
<reference evidence="8" key="1">
    <citation type="submission" date="2005-10" db="EMBL/GenBank/DDBJ databases">
        <authorList>
            <person name="Loftus B.J."/>
            <person name="Nene V.M."/>
            <person name="Hannick L.I."/>
            <person name="Bidwell S."/>
            <person name="Haas B."/>
            <person name="Amedeo P."/>
            <person name="Orvis J."/>
            <person name="Wortman J.R."/>
            <person name="White O.R."/>
            <person name="Salzberg S."/>
            <person name="Shumway M."/>
            <person name="Koo H."/>
            <person name="Zhao Y."/>
            <person name="Holmes M."/>
            <person name="Miller J."/>
            <person name="Schatz M."/>
            <person name="Pop M."/>
            <person name="Pai G."/>
            <person name="Utterback T."/>
            <person name="Rogers Y.-H."/>
            <person name="Kravitz S."/>
            <person name="Fraser C.M."/>
        </authorList>
    </citation>
    <scope>NUCLEOTIDE SEQUENCE</scope>
    <source>
        <strain evidence="8">Liverpool</strain>
    </source>
</reference>
<dbReference type="InterPro" id="IPR002068">
    <property type="entry name" value="A-crystallin/Hsp20_dom"/>
</dbReference>
<feature type="binding site" evidence="3">
    <location>
        <position position="107"/>
    </location>
    <ligand>
        <name>Zn(2+)</name>
        <dbReference type="ChEBI" id="CHEBI:29105"/>
        <label>2</label>
    </ligand>
</feature>
<dbReference type="GO" id="GO:0042026">
    <property type="term" value="P:protein refolding"/>
    <property type="evidence" value="ECO:0007669"/>
    <property type="project" value="TreeGrafter"/>
</dbReference>
<dbReference type="GO" id="GO:0046872">
    <property type="term" value="F:metal ion binding"/>
    <property type="evidence" value="ECO:0007669"/>
    <property type="project" value="UniProtKB-KW"/>
</dbReference>
<evidence type="ECO:0000256" key="4">
    <source>
        <dbReference type="PROSITE-ProRule" id="PRU00285"/>
    </source>
</evidence>
<accession>A0A1S4FZ32</accession>
<dbReference type="OMA" id="YEFHEMA"/>
<reference evidence="8" key="3">
    <citation type="submission" date="2012-09" db="EMBL/GenBank/DDBJ databases">
        <authorList>
            <consortium name="VectorBase"/>
        </authorList>
    </citation>
    <scope>NUCLEOTIDE SEQUENCE</scope>
    <source>
        <strain evidence="8">Liverpool</strain>
    </source>
</reference>
<evidence type="ECO:0000256" key="6">
    <source>
        <dbReference type="SAM" id="MobiDB-lite"/>
    </source>
</evidence>
<dbReference type="AlphaFoldDB" id="A0A1S4FZ32"/>
<evidence type="ECO:0000313" key="9">
    <source>
        <dbReference type="Proteomes" id="UP000682892"/>
    </source>
</evidence>
<dbReference type="OrthoDB" id="7756295at2759"/>
<keyword evidence="3" id="KW-0479">Metal-binding</keyword>
<dbReference type="PANTHER" id="PTHR45640">
    <property type="entry name" value="HEAT SHOCK PROTEIN HSP-12.2-RELATED"/>
    <property type="match status" value="1"/>
</dbReference>
<organism evidence="8 9">
    <name type="scientific">Aedes aegypti</name>
    <name type="common">Yellowfever mosquito</name>
    <name type="synonym">Culex aegypti</name>
    <dbReference type="NCBI Taxonomy" id="7159"/>
    <lineage>
        <taxon>Eukaryota</taxon>
        <taxon>Metazoa</taxon>
        <taxon>Ecdysozoa</taxon>
        <taxon>Arthropoda</taxon>
        <taxon>Hexapoda</taxon>
        <taxon>Insecta</taxon>
        <taxon>Pterygota</taxon>
        <taxon>Neoptera</taxon>
        <taxon>Endopterygota</taxon>
        <taxon>Diptera</taxon>
        <taxon>Nematocera</taxon>
        <taxon>Culicoidea</taxon>
        <taxon>Culicidae</taxon>
        <taxon>Culicinae</taxon>
        <taxon>Aedini</taxon>
        <taxon>Aedes</taxon>
        <taxon>Stegomyia</taxon>
    </lineage>
</organism>
<dbReference type="GO" id="GO:0005634">
    <property type="term" value="C:nucleus"/>
    <property type="evidence" value="ECO:0007669"/>
    <property type="project" value="TreeGrafter"/>
</dbReference>